<evidence type="ECO:0000313" key="1">
    <source>
        <dbReference type="EMBL" id="GIY39563.1"/>
    </source>
</evidence>
<comment type="caution">
    <text evidence="1">The sequence shown here is derived from an EMBL/GenBank/DDBJ whole genome shotgun (WGS) entry which is preliminary data.</text>
</comment>
<protein>
    <submittedName>
        <fullName evidence="1">Uncharacterized protein</fullName>
    </submittedName>
</protein>
<name>A0AAV4SYP1_CAEEX</name>
<feature type="non-terminal residue" evidence="1">
    <location>
        <position position="1"/>
    </location>
</feature>
<organism evidence="1 2">
    <name type="scientific">Caerostris extrusa</name>
    <name type="common">Bark spider</name>
    <name type="synonym">Caerostris bankana</name>
    <dbReference type="NCBI Taxonomy" id="172846"/>
    <lineage>
        <taxon>Eukaryota</taxon>
        <taxon>Metazoa</taxon>
        <taxon>Ecdysozoa</taxon>
        <taxon>Arthropoda</taxon>
        <taxon>Chelicerata</taxon>
        <taxon>Arachnida</taxon>
        <taxon>Araneae</taxon>
        <taxon>Araneomorphae</taxon>
        <taxon>Entelegynae</taxon>
        <taxon>Araneoidea</taxon>
        <taxon>Araneidae</taxon>
        <taxon>Caerostris</taxon>
    </lineage>
</organism>
<accession>A0AAV4SYP1</accession>
<keyword evidence="2" id="KW-1185">Reference proteome</keyword>
<proteinExistence type="predicted"/>
<gene>
    <name evidence="1" type="ORF">CEXT_274021</name>
</gene>
<sequence length="61" mass="6465">HEGLILSLFCPLEGGLQSNYSALCSEGSISGVTLGERWTVVVCRDGKTSSVLLGRELGGRR</sequence>
<dbReference type="EMBL" id="BPLR01010480">
    <property type="protein sequence ID" value="GIY39563.1"/>
    <property type="molecule type" value="Genomic_DNA"/>
</dbReference>
<reference evidence="1 2" key="1">
    <citation type="submission" date="2021-06" db="EMBL/GenBank/DDBJ databases">
        <title>Caerostris extrusa draft genome.</title>
        <authorList>
            <person name="Kono N."/>
            <person name="Arakawa K."/>
        </authorList>
    </citation>
    <scope>NUCLEOTIDE SEQUENCE [LARGE SCALE GENOMIC DNA]</scope>
</reference>
<dbReference type="AlphaFoldDB" id="A0AAV4SYP1"/>
<evidence type="ECO:0000313" key="2">
    <source>
        <dbReference type="Proteomes" id="UP001054945"/>
    </source>
</evidence>
<dbReference type="Proteomes" id="UP001054945">
    <property type="component" value="Unassembled WGS sequence"/>
</dbReference>